<protein>
    <submittedName>
        <fullName evidence="1">Uncharacterized protein</fullName>
    </submittedName>
</protein>
<reference evidence="1 2" key="1">
    <citation type="journal article" date="2021" name="Elife">
        <title>Chloroplast acquisition without the gene transfer in kleptoplastic sea slugs, Plakobranchus ocellatus.</title>
        <authorList>
            <person name="Maeda T."/>
            <person name="Takahashi S."/>
            <person name="Yoshida T."/>
            <person name="Shimamura S."/>
            <person name="Takaki Y."/>
            <person name="Nagai Y."/>
            <person name="Toyoda A."/>
            <person name="Suzuki Y."/>
            <person name="Arimoto A."/>
            <person name="Ishii H."/>
            <person name="Satoh N."/>
            <person name="Nishiyama T."/>
            <person name="Hasebe M."/>
            <person name="Maruyama T."/>
            <person name="Minagawa J."/>
            <person name="Obokata J."/>
            <person name="Shigenobu S."/>
        </authorList>
    </citation>
    <scope>NUCLEOTIDE SEQUENCE [LARGE SCALE GENOMIC DNA]</scope>
</reference>
<dbReference type="AlphaFoldDB" id="A0AAV4C924"/>
<proteinExistence type="predicted"/>
<organism evidence="1 2">
    <name type="scientific">Plakobranchus ocellatus</name>
    <dbReference type="NCBI Taxonomy" id="259542"/>
    <lineage>
        <taxon>Eukaryota</taxon>
        <taxon>Metazoa</taxon>
        <taxon>Spiralia</taxon>
        <taxon>Lophotrochozoa</taxon>
        <taxon>Mollusca</taxon>
        <taxon>Gastropoda</taxon>
        <taxon>Heterobranchia</taxon>
        <taxon>Euthyneura</taxon>
        <taxon>Panpulmonata</taxon>
        <taxon>Sacoglossa</taxon>
        <taxon>Placobranchoidea</taxon>
        <taxon>Plakobranchidae</taxon>
        <taxon>Plakobranchus</taxon>
    </lineage>
</organism>
<dbReference type="Proteomes" id="UP000735302">
    <property type="component" value="Unassembled WGS sequence"/>
</dbReference>
<keyword evidence="2" id="KW-1185">Reference proteome</keyword>
<accession>A0AAV4C924</accession>
<evidence type="ECO:0000313" key="1">
    <source>
        <dbReference type="EMBL" id="GFO28032.1"/>
    </source>
</evidence>
<sequence>MKNKEGPGTFLPALSLSPVPYLLSPAPAADRTVNRRIGHRTHERGHVCVRTMKPGEKGTGGALPVCENTGQTSSLFVPLLDLSHGTWTRPPTQERLNGRK</sequence>
<dbReference type="EMBL" id="BLXT01005987">
    <property type="protein sequence ID" value="GFO28032.1"/>
    <property type="molecule type" value="Genomic_DNA"/>
</dbReference>
<gene>
    <name evidence="1" type="ORF">PoB_005453700</name>
</gene>
<comment type="caution">
    <text evidence="1">The sequence shown here is derived from an EMBL/GenBank/DDBJ whole genome shotgun (WGS) entry which is preliminary data.</text>
</comment>
<evidence type="ECO:0000313" key="2">
    <source>
        <dbReference type="Proteomes" id="UP000735302"/>
    </source>
</evidence>
<name>A0AAV4C924_9GAST</name>